<dbReference type="Proteomes" id="UP000034603">
    <property type="component" value="Unassembled WGS sequence"/>
</dbReference>
<dbReference type="GO" id="GO:0019843">
    <property type="term" value="F:rRNA binding"/>
    <property type="evidence" value="ECO:0007669"/>
    <property type="project" value="UniProtKB-UniRule"/>
</dbReference>
<dbReference type="Gene3D" id="3.30.160.810">
    <property type="match status" value="1"/>
</dbReference>
<feature type="region of interest" description="Disordered" evidence="8">
    <location>
        <begin position="138"/>
        <end position="161"/>
    </location>
</feature>
<comment type="caution">
    <text evidence="9">The sequence shown here is derived from an EMBL/GenBank/DDBJ whole genome shotgun (WGS) entry which is preliminary data.</text>
</comment>
<accession>A0A0G0K9R9</accession>
<evidence type="ECO:0000313" key="10">
    <source>
        <dbReference type="Proteomes" id="UP000034603"/>
    </source>
</evidence>
<evidence type="ECO:0000256" key="7">
    <source>
        <dbReference type="HAMAP-Rule" id="MF_01325"/>
    </source>
</evidence>
<dbReference type="Gene3D" id="2.40.30.10">
    <property type="entry name" value="Translation factors"/>
    <property type="match status" value="1"/>
</dbReference>
<dbReference type="Pfam" id="PF00297">
    <property type="entry name" value="Ribosomal_L3"/>
    <property type="match status" value="1"/>
</dbReference>
<dbReference type="GO" id="GO:0022625">
    <property type="term" value="C:cytosolic large ribosomal subunit"/>
    <property type="evidence" value="ECO:0007669"/>
    <property type="project" value="TreeGrafter"/>
</dbReference>
<evidence type="ECO:0000256" key="4">
    <source>
        <dbReference type="ARBA" id="ARBA00022980"/>
    </source>
</evidence>
<dbReference type="PANTHER" id="PTHR11229">
    <property type="entry name" value="50S RIBOSOMAL PROTEIN L3"/>
    <property type="match status" value="1"/>
</dbReference>
<dbReference type="PATRIC" id="fig|1618546.3.peg.280"/>
<keyword evidence="3 7" id="KW-0694">RNA-binding</keyword>
<evidence type="ECO:0000256" key="1">
    <source>
        <dbReference type="ARBA" id="ARBA00006540"/>
    </source>
</evidence>
<comment type="function">
    <text evidence="7">One of the primary rRNA binding proteins, it binds directly near the 3'-end of the 23S rRNA, where it nucleates assembly of the 50S subunit.</text>
</comment>
<dbReference type="InterPro" id="IPR009000">
    <property type="entry name" value="Transl_B-barrel_sf"/>
</dbReference>
<keyword evidence="5 7" id="KW-0687">Ribonucleoprotein</keyword>
<evidence type="ECO:0000256" key="5">
    <source>
        <dbReference type="ARBA" id="ARBA00023274"/>
    </source>
</evidence>
<evidence type="ECO:0000256" key="2">
    <source>
        <dbReference type="ARBA" id="ARBA00022730"/>
    </source>
</evidence>
<sequence>MLNTLLGTKGKMTQTYIEGTRVSVTKLSVGPCVVTQIKTDDHDGYMSVQLGYGLRKLKNTSKALQGHINKIQNSKFKTQKETVRYFREVRIEKESDLKVGDEITLSDVFKRGDQITITGVSKGKGFAGVVKRWHFAGGPKTHGQSDRHRAPGSIGQGTTPGRVYKGKHMAGRMGSDTVTIKNLIVVDIDKEKNELLLSGPVPYPKPKLSKLR</sequence>
<protein>
    <recommendedName>
        <fullName evidence="6 7">Large ribosomal subunit protein uL3</fullName>
    </recommendedName>
</protein>
<gene>
    <name evidence="7" type="primary">rplC</name>
    <name evidence="9" type="ORF">US62_C0008G0038</name>
</gene>
<dbReference type="AlphaFoldDB" id="A0A0G0K9R9"/>
<keyword evidence="4 7" id="KW-0689">Ribosomal protein</keyword>
<dbReference type="GO" id="GO:0003735">
    <property type="term" value="F:structural constituent of ribosome"/>
    <property type="evidence" value="ECO:0007669"/>
    <property type="project" value="UniProtKB-UniRule"/>
</dbReference>
<dbReference type="EMBL" id="LBTR01000008">
    <property type="protein sequence ID" value="KKQ45884.1"/>
    <property type="molecule type" value="Genomic_DNA"/>
</dbReference>
<dbReference type="SUPFAM" id="SSF50447">
    <property type="entry name" value="Translation proteins"/>
    <property type="match status" value="1"/>
</dbReference>
<evidence type="ECO:0000256" key="6">
    <source>
        <dbReference type="ARBA" id="ARBA00035243"/>
    </source>
</evidence>
<dbReference type="InterPro" id="IPR000597">
    <property type="entry name" value="Ribosomal_uL3"/>
</dbReference>
<reference evidence="9 10" key="1">
    <citation type="journal article" date="2015" name="Nature">
        <title>rRNA introns, odd ribosomes, and small enigmatic genomes across a large radiation of phyla.</title>
        <authorList>
            <person name="Brown C.T."/>
            <person name="Hug L.A."/>
            <person name="Thomas B.C."/>
            <person name="Sharon I."/>
            <person name="Castelle C.J."/>
            <person name="Singh A."/>
            <person name="Wilkins M.J."/>
            <person name="Williams K.H."/>
            <person name="Banfield J.F."/>
        </authorList>
    </citation>
    <scope>NUCLEOTIDE SEQUENCE [LARGE SCALE GENOMIC DNA]</scope>
</reference>
<organism evidence="9 10">
    <name type="scientific">Candidatus Woesebacteria bacterium GW2011_GWA1_37_8</name>
    <dbReference type="NCBI Taxonomy" id="1618546"/>
    <lineage>
        <taxon>Bacteria</taxon>
        <taxon>Candidatus Woeseibacteriota</taxon>
    </lineage>
</organism>
<proteinExistence type="inferred from homology"/>
<dbReference type="FunFam" id="2.40.30.10:FF:000004">
    <property type="entry name" value="50S ribosomal protein L3"/>
    <property type="match status" value="1"/>
</dbReference>
<dbReference type="PANTHER" id="PTHR11229:SF16">
    <property type="entry name" value="LARGE RIBOSOMAL SUBUNIT PROTEIN UL3C"/>
    <property type="match status" value="1"/>
</dbReference>
<comment type="subunit">
    <text evidence="7">Part of the 50S ribosomal subunit. Forms a cluster with proteins L14 and L19.</text>
</comment>
<evidence type="ECO:0000313" key="9">
    <source>
        <dbReference type="EMBL" id="KKQ45884.1"/>
    </source>
</evidence>
<evidence type="ECO:0000256" key="3">
    <source>
        <dbReference type="ARBA" id="ARBA00022884"/>
    </source>
</evidence>
<name>A0A0G0K9R9_9BACT</name>
<dbReference type="NCBIfam" id="TIGR03625">
    <property type="entry name" value="L3_bact"/>
    <property type="match status" value="1"/>
</dbReference>
<dbReference type="InterPro" id="IPR019927">
    <property type="entry name" value="Ribosomal_uL3_bac/org-type"/>
</dbReference>
<comment type="similarity">
    <text evidence="1 7">Belongs to the universal ribosomal protein uL3 family.</text>
</comment>
<evidence type="ECO:0000256" key="8">
    <source>
        <dbReference type="SAM" id="MobiDB-lite"/>
    </source>
</evidence>
<dbReference type="HAMAP" id="MF_01325_B">
    <property type="entry name" value="Ribosomal_uL3_B"/>
    <property type="match status" value="1"/>
</dbReference>
<keyword evidence="2 7" id="KW-0699">rRNA-binding</keyword>
<dbReference type="GO" id="GO:0006412">
    <property type="term" value="P:translation"/>
    <property type="evidence" value="ECO:0007669"/>
    <property type="project" value="UniProtKB-UniRule"/>
</dbReference>